<evidence type="ECO:0000256" key="2">
    <source>
        <dbReference type="ARBA" id="ARBA00022679"/>
    </source>
</evidence>
<accession>A0AA35STG1</accession>
<gene>
    <name evidence="4" type="ORF">GBAR_LOCUS19836</name>
</gene>
<evidence type="ECO:0000313" key="5">
    <source>
        <dbReference type="Proteomes" id="UP001174909"/>
    </source>
</evidence>
<protein>
    <submittedName>
        <fullName evidence="4">Trans-aconitate 2-methyltransferase</fullName>
    </submittedName>
</protein>
<dbReference type="EMBL" id="CASHTH010002793">
    <property type="protein sequence ID" value="CAI8035314.1"/>
    <property type="molecule type" value="Genomic_DNA"/>
</dbReference>
<feature type="domain" description="Methyltransferase" evidence="3">
    <location>
        <begin position="12"/>
        <end position="96"/>
    </location>
</feature>
<dbReference type="Pfam" id="PF13649">
    <property type="entry name" value="Methyltransf_25"/>
    <property type="match status" value="1"/>
</dbReference>
<organism evidence="4 5">
    <name type="scientific">Geodia barretti</name>
    <name type="common">Barrett's horny sponge</name>
    <dbReference type="NCBI Taxonomy" id="519541"/>
    <lineage>
        <taxon>Eukaryota</taxon>
        <taxon>Metazoa</taxon>
        <taxon>Porifera</taxon>
        <taxon>Demospongiae</taxon>
        <taxon>Heteroscleromorpha</taxon>
        <taxon>Tetractinellida</taxon>
        <taxon>Astrophorina</taxon>
        <taxon>Geodiidae</taxon>
        <taxon>Geodia</taxon>
    </lineage>
</organism>
<proteinExistence type="predicted"/>
<dbReference type="PANTHER" id="PTHR43861:SF1">
    <property type="entry name" value="TRANS-ACONITATE 2-METHYLTRANSFERASE"/>
    <property type="match status" value="1"/>
</dbReference>
<dbReference type="InterPro" id="IPR041698">
    <property type="entry name" value="Methyltransf_25"/>
</dbReference>
<dbReference type="Gene3D" id="1.10.150.290">
    <property type="entry name" value="S-adenosyl-L-methionine-dependent methyltransferases"/>
    <property type="match status" value="1"/>
</dbReference>
<dbReference type="GO" id="GO:0030798">
    <property type="term" value="F:trans-aconitate 2-methyltransferase activity"/>
    <property type="evidence" value="ECO:0007669"/>
    <property type="project" value="InterPro"/>
</dbReference>
<dbReference type="InterPro" id="IPR029063">
    <property type="entry name" value="SAM-dependent_MTases_sf"/>
</dbReference>
<keyword evidence="2" id="KW-0808">Transferase</keyword>
<name>A0AA35STG1_GEOBA</name>
<evidence type="ECO:0000259" key="3">
    <source>
        <dbReference type="Pfam" id="PF13649"/>
    </source>
</evidence>
<dbReference type="Gene3D" id="3.40.50.150">
    <property type="entry name" value="Vaccinia Virus protein VP39"/>
    <property type="match status" value="1"/>
</dbReference>
<dbReference type="SUPFAM" id="SSF53335">
    <property type="entry name" value="S-adenosyl-L-methionine-dependent methyltransferases"/>
    <property type="match status" value="1"/>
</dbReference>
<comment type="caution">
    <text evidence="4">The sequence shown here is derived from an EMBL/GenBank/DDBJ whole genome shotgun (WGS) entry which is preliminary data.</text>
</comment>
<keyword evidence="5" id="KW-1185">Reference proteome</keyword>
<evidence type="ECO:0000256" key="1">
    <source>
        <dbReference type="ARBA" id="ARBA00022603"/>
    </source>
</evidence>
<dbReference type="GO" id="GO:0032259">
    <property type="term" value="P:methylation"/>
    <property type="evidence" value="ECO:0007669"/>
    <property type="project" value="UniProtKB-KW"/>
</dbReference>
<evidence type="ECO:0000313" key="4">
    <source>
        <dbReference type="EMBL" id="CAI8035314.1"/>
    </source>
</evidence>
<dbReference type="Proteomes" id="UP001174909">
    <property type="component" value="Unassembled WGS sequence"/>
</dbReference>
<reference evidence="4" key="1">
    <citation type="submission" date="2023-03" db="EMBL/GenBank/DDBJ databases">
        <authorList>
            <person name="Steffen K."/>
            <person name="Cardenas P."/>
        </authorList>
    </citation>
    <scope>NUCLEOTIDE SEQUENCE</scope>
</reference>
<dbReference type="InterPro" id="IPR023149">
    <property type="entry name" value="Trans_acon_MeTrfase_C"/>
</dbReference>
<sequence length="232" mass="26137">MGRIPLENPRVIYDLGCGSGNVARLLADRWPAADIVGVDNSPEMLTEAADSPSRVRWEYGDLADWKPDASPSVLYSNAVIQWVPDHQELIPRLWAMLPVWRMPGCAGPDELGRETLADGGTGGKPIGSAELREAVGNRWVQDPDFYYDLLAPNATHLDVWTTEYQHVLTGDDAVLEWVTSTGLRPILNGLNDADRDVYREEYRRRLNRQYPRRADGATLYPFQRLFFVAIRA</sequence>
<keyword evidence="1" id="KW-0489">Methyltransferase</keyword>
<dbReference type="CDD" id="cd02440">
    <property type="entry name" value="AdoMet_MTases"/>
    <property type="match status" value="1"/>
</dbReference>
<dbReference type="AlphaFoldDB" id="A0AA35STG1"/>
<dbReference type="PANTHER" id="PTHR43861">
    <property type="entry name" value="TRANS-ACONITATE 2-METHYLTRANSFERASE-RELATED"/>
    <property type="match status" value="1"/>
</dbReference>